<evidence type="ECO:0000313" key="3">
    <source>
        <dbReference type="Proteomes" id="UP000219860"/>
    </source>
</evidence>
<dbReference type="Proteomes" id="UP000219860">
    <property type="component" value="Chromosome 12"/>
</dbReference>
<evidence type="ECO:0000313" key="2">
    <source>
        <dbReference type="EMBL" id="SCO63739.1"/>
    </source>
</evidence>
<dbReference type="AlphaFoldDB" id="A0A1D3SJN0"/>
<gene>
    <name evidence="2" type="ORF">PBSP11A_000330700</name>
</gene>
<proteinExistence type="predicted"/>
<dbReference type="EMBL" id="LT608260">
    <property type="protein sequence ID" value="SCO63739.1"/>
    <property type="molecule type" value="Genomic_DNA"/>
</dbReference>
<feature type="region of interest" description="Disordered" evidence="1">
    <location>
        <begin position="1"/>
        <end position="88"/>
    </location>
</feature>
<reference evidence="2 3" key="1">
    <citation type="submission" date="2016-08" db="EMBL/GenBank/DDBJ databases">
        <authorList>
            <consortium name="Pathogen Informatics"/>
        </authorList>
    </citation>
    <scope>NUCLEOTIDE SEQUENCE [LARGE SCALE GENOMIC DNA]</scope>
    <source>
        <strain evidence="2 3">SP11 Antwerpcl1</strain>
    </source>
</reference>
<name>A0A1D3SJN0_PLABE</name>
<feature type="region of interest" description="Disordered" evidence="1">
    <location>
        <begin position="138"/>
        <end position="161"/>
    </location>
</feature>
<dbReference type="VEuPathDB" id="PlasmoDB:PBANKA_1227100"/>
<sequence>MNDIDMQGNKVRNYAEMEGLSKKKKKKMKTSKILKKKKNDKKIIKGKNKENKTADKKTIKKKKGKKKNMDNKEINISEEENSTIDNPQYFSDTYSSNSNSNFIYEKKKNKKKITYDNEENKYSSTKFINFLKDYNENDGKNNKKNMNNVESRELGNDDDDNNSVYNYLPQNNDIYKINGNVETLDITDLIGLDNNILENNIVKDIYSLKSDKKIVEDNMILEFFIWDCTLPN</sequence>
<evidence type="ECO:0000256" key="1">
    <source>
        <dbReference type="SAM" id="MobiDB-lite"/>
    </source>
</evidence>
<protein>
    <submittedName>
        <fullName evidence="2">Uncharacterized protein</fullName>
    </submittedName>
</protein>
<organism evidence="2 3">
    <name type="scientific">Plasmodium berghei</name>
    <dbReference type="NCBI Taxonomy" id="5821"/>
    <lineage>
        <taxon>Eukaryota</taxon>
        <taxon>Sar</taxon>
        <taxon>Alveolata</taxon>
        <taxon>Apicomplexa</taxon>
        <taxon>Aconoidasida</taxon>
        <taxon>Haemosporida</taxon>
        <taxon>Plasmodiidae</taxon>
        <taxon>Plasmodium</taxon>
        <taxon>Plasmodium (Vinckeia)</taxon>
    </lineage>
</organism>
<accession>A0A1D3SJN0</accession>
<feature type="compositionally biased region" description="Basic and acidic residues" evidence="1">
    <location>
        <begin position="41"/>
        <end position="57"/>
    </location>
</feature>
<feature type="compositionally biased region" description="Basic residues" evidence="1">
    <location>
        <begin position="22"/>
        <end position="40"/>
    </location>
</feature>